<keyword evidence="4" id="KW-1185">Reference proteome</keyword>
<evidence type="ECO:0000256" key="2">
    <source>
        <dbReference type="SAM" id="SignalP"/>
    </source>
</evidence>
<dbReference type="Proteomes" id="UP001460270">
    <property type="component" value="Unassembled WGS sequence"/>
</dbReference>
<feature type="compositionally biased region" description="Polar residues" evidence="1">
    <location>
        <begin position="21"/>
        <end position="33"/>
    </location>
</feature>
<feature type="region of interest" description="Disordered" evidence="1">
    <location>
        <begin position="21"/>
        <end position="109"/>
    </location>
</feature>
<reference evidence="4" key="1">
    <citation type="submission" date="2024-04" db="EMBL/GenBank/DDBJ databases">
        <title>Salinicola lusitanus LLJ914,a marine bacterium isolated from the Okinawa Trough.</title>
        <authorList>
            <person name="Li J."/>
        </authorList>
    </citation>
    <scope>NUCLEOTIDE SEQUENCE [LARGE SCALE GENOMIC DNA]</scope>
</reference>
<accession>A0AAW0PNB5</accession>
<keyword evidence="2" id="KW-0732">Signal</keyword>
<dbReference type="EMBL" id="JBBPFD010000004">
    <property type="protein sequence ID" value="KAK7930074.1"/>
    <property type="molecule type" value="Genomic_DNA"/>
</dbReference>
<dbReference type="AlphaFoldDB" id="A0AAW0PNB5"/>
<evidence type="ECO:0000256" key="1">
    <source>
        <dbReference type="SAM" id="MobiDB-lite"/>
    </source>
</evidence>
<organism evidence="3 4">
    <name type="scientific">Mugilogobius chulae</name>
    <name type="common">yellowstripe goby</name>
    <dbReference type="NCBI Taxonomy" id="88201"/>
    <lineage>
        <taxon>Eukaryota</taxon>
        <taxon>Metazoa</taxon>
        <taxon>Chordata</taxon>
        <taxon>Craniata</taxon>
        <taxon>Vertebrata</taxon>
        <taxon>Euteleostomi</taxon>
        <taxon>Actinopterygii</taxon>
        <taxon>Neopterygii</taxon>
        <taxon>Teleostei</taxon>
        <taxon>Neoteleostei</taxon>
        <taxon>Acanthomorphata</taxon>
        <taxon>Gobiaria</taxon>
        <taxon>Gobiiformes</taxon>
        <taxon>Gobioidei</taxon>
        <taxon>Gobiidae</taxon>
        <taxon>Gobionellinae</taxon>
        <taxon>Mugilogobius</taxon>
    </lineage>
</organism>
<feature type="chain" id="PRO_5043530561" evidence="2">
    <location>
        <begin position="20"/>
        <end position="220"/>
    </location>
</feature>
<name>A0AAW0PNB5_9GOBI</name>
<comment type="caution">
    <text evidence="3">The sequence shown here is derived from an EMBL/GenBank/DDBJ whole genome shotgun (WGS) entry which is preliminary data.</text>
</comment>
<feature type="compositionally biased region" description="Polar residues" evidence="1">
    <location>
        <begin position="42"/>
        <end position="109"/>
    </location>
</feature>
<gene>
    <name evidence="3" type="ORF">WMY93_006469</name>
</gene>
<evidence type="ECO:0000313" key="3">
    <source>
        <dbReference type="EMBL" id="KAK7930074.1"/>
    </source>
</evidence>
<protein>
    <submittedName>
        <fullName evidence="3">Uncharacterized protein</fullName>
    </submittedName>
</protein>
<sequence>MAVFVMMLFILLQAPSALTTTEISPSSAPNIENPTPERLGESASNANDITTAAQRVSENVQTTDATITNSPTPRQENYATTSNSAAVTISPTQEENDQKNTPSFELPTTTFITPSQNDANLTTRQDENENISTIIKSTERPNAILVPYARFQKGERDGTARLGAPRAGDALRALRDVRIGGGGTAGVSSIELDLTSVRGCFLIPDRLMCEPKTYCSTQLF</sequence>
<feature type="signal peptide" evidence="2">
    <location>
        <begin position="1"/>
        <end position="19"/>
    </location>
</feature>
<evidence type="ECO:0000313" key="4">
    <source>
        <dbReference type="Proteomes" id="UP001460270"/>
    </source>
</evidence>
<proteinExistence type="predicted"/>